<dbReference type="PANTHER" id="PTHR19446">
    <property type="entry name" value="REVERSE TRANSCRIPTASES"/>
    <property type="match status" value="1"/>
</dbReference>
<dbReference type="AlphaFoldDB" id="A0A5G2QV58"/>
<sequence>MNQTKEVNDLYTENHKILIKEIKKDSKKWKYILGSWIRSINTIKMVILHKAIYRFNVISIKLCMRVCTELEQIIQKYIWNHKRPRIVKAILREKKKNRTGGVTLPYFRQYYKAIAIKTVWYRYKNKHTDQWNRIESPKINLDTYGQLIFNKGGNNIKMEKDSLFSKYCWQNWTAAFKSKEVEHTLTFHAKINSKWLKDLNMRRDTLKLLEENIGKHSLK</sequence>
<name>A0A5G2QV58_PIG</name>
<protein>
    <recommendedName>
        <fullName evidence="3">Reverse transcriptase domain-containing protein</fullName>
    </recommendedName>
</protein>
<dbReference type="InParanoid" id="A0A5G2QV58"/>
<organism evidence="1 2">
    <name type="scientific">Sus scrofa</name>
    <name type="common">Pig</name>
    <dbReference type="NCBI Taxonomy" id="9823"/>
    <lineage>
        <taxon>Eukaryota</taxon>
        <taxon>Metazoa</taxon>
        <taxon>Chordata</taxon>
        <taxon>Craniata</taxon>
        <taxon>Vertebrata</taxon>
        <taxon>Euteleostomi</taxon>
        <taxon>Mammalia</taxon>
        <taxon>Eutheria</taxon>
        <taxon>Laurasiatheria</taxon>
        <taxon>Artiodactyla</taxon>
        <taxon>Suina</taxon>
        <taxon>Suidae</taxon>
        <taxon>Sus</taxon>
    </lineage>
</organism>
<evidence type="ECO:0008006" key="3">
    <source>
        <dbReference type="Google" id="ProtNLM"/>
    </source>
</evidence>
<evidence type="ECO:0000313" key="2">
    <source>
        <dbReference type="Proteomes" id="UP000008227"/>
    </source>
</evidence>
<reference evidence="1" key="4">
    <citation type="submission" date="2025-09" db="UniProtKB">
        <authorList>
            <consortium name="Ensembl"/>
        </authorList>
    </citation>
    <scope>IDENTIFICATION</scope>
</reference>
<accession>A0A5G2QV58</accession>
<dbReference type="Ensembl" id="ENSSSCT00000073626.2">
    <property type="protein sequence ID" value="ENSSSCP00000068020.1"/>
    <property type="gene ID" value="ENSSSCG00000048838.2"/>
</dbReference>
<evidence type="ECO:0000313" key="1">
    <source>
        <dbReference type="Ensembl" id="ENSSSCP00000068020.1"/>
    </source>
</evidence>
<keyword evidence="2" id="KW-1185">Reference proteome</keyword>
<proteinExistence type="predicted"/>
<reference evidence="2" key="1">
    <citation type="submission" date="2009-11" db="EMBL/GenBank/DDBJ databases">
        <authorList>
            <consortium name="Porcine genome sequencing project"/>
        </authorList>
    </citation>
    <scope>NUCLEOTIDE SEQUENCE [LARGE SCALE GENOMIC DNA]</scope>
    <source>
        <strain evidence="2">Duroc</strain>
    </source>
</reference>
<dbReference type="Bgee" id="ENSSSCG00000048838">
    <property type="expression patterns" value="Expressed in liver and 2 other cell types or tissues"/>
</dbReference>
<reference evidence="1" key="3">
    <citation type="submission" date="2025-08" db="UniProtKB">
        <authorList>
            <consortium name="Ensembl"/>
        </authorList>
    </citation>
    <scope>IDENTIFICATION</scope>
</reference>
<reference evidence="1" key="2">
    <citation type="journal article" date="2020" name="Gigascience">
        <title>An improved pig reference genome sequence to enable pig genetics and genomics research.</title>
        <authorList>
            <person name="Warr A."/>
            <person name="Affara N."/>
            <person name="Aken B."/>
            <person name="Beiki H."/>
            <person name="Bickhart D.M."/>
            <person name="Billis K."/>
            <person name="Chow W."/>
            <person name="Eory L."/>
            <person name="Finlayson H.A."/>
            <person name="Flicek P."/>
            <person name="Giron C.G."/>
            <person name="Griffin D.K."/>
            <person name="Hall R."/>
            <person name="Hannum G."/>
            <person name="Hourlier T."/>
            <person name="Howe K."/>
            <person name="Hume D.A."/>
            <person name="Izuogu O."/>
            <person name="Kim K."/>
            <person name="Koren S."/>
            <person name="Liu H."/>
            <person name="Manchanda N."/>
            <person name="Martin F.J."/>
            <person name="Nonneman D.J."/>
            <person name="O'Connor R.E."/>
            <person name="Phillippy A.M."/>
            <person name="Rohrer G.A."/>
            <person name="Rosen B.D."/>
            <person name="Rund L.A."/>
            <person name="Sargent C.A."/>
            <person name="Schook L.B."/>
            <person name="Schroeder S.G."/>
            <person name="Schwartz A.S."/>
            <person name="Skinner B.M."/>
            <person name="Talbot R."/>
            <person name="Tseng E."/>
            <person name="Tuggle C.K."/>
            <person name="Watson M."/>
            <person name="Smith T.P.L."/>
            <person name="Archibald A.L."/>
        </authorList>
    </citation>
    <scope>NUCLEOTIDE SEQUENCE [LARGE SCALE GENOMIC DNA]</scope>
    <source>
        <strain evidence="1">Duroc</strain>
    </source>
</reference>
<dbReference type="Proteomes" id="UP000008227">
    <property type="component" value="Chromosome 3"/>
</dbReference>
<dbReference type="GeneTree" id="ENSGT01150000286916"/>